<gene>
    <name evidence="11" type="primary">LOC107744607</name>
</gene>
<dbReference type="FunFam" id="2.30.42.10:FF:000091">
    <property type="entry name" value="disks large homolog 1 isoform X8"/>
    <property type="match status" value="1"/>
</dbReference>
<feature type="domain" description="PDZ" evidence="10">
    <location>
        <begin position="192"/>
        <end position="279"/>
    </location>
</feature>
<dbReference type="FunFam" id="2.30.42.10:FF:000002">
    <property type="entry name" value="Disks large homolog 4 isoform 2"/>
    <property type="match status" value="1"/>
</dbReference>
<keyword evidence="12" id="KW-1185">Reference proteome</keyword>
<dbReference type="GO" id="GO:0045197">
    <property type="term" value="P:establishment or maintenance of epithelial cell apical/basal polarity"/>
    <property type="evidence" value="ECO:0007669"/>
    <property type="project" value="TreeGrafter"/>
</dbReference>
<dbReference type="InterPro" id="IPR016313">
    <property type="entry name" value="DLG1-like"/>
</dbReference>
<dbReference type="PROSITE" id="PS50106">
    <property type="entry name" value="PDZ"/>
    <property type="match status" value="3"/>
</dbReference>
<dbReference type="CDD" id="cd12032">
    <property type="entry name" value="SH3_DLG2"/>
    <property type="match status" value="1"/>
</dbReference>
<dbReference type="GO" id="GO:0035255">
    <property type="term" value="F:ionotropic glutamate receptor binding"/>
    <property type="evidence" value="ECO:0007669"/>
    <property type="project" value="TreeGrafter"/>
</dbReference>
<dbReference type="InterPro" id="IPR008145">
    <property type="entry name" value="GK/Ca_channel_bsu"/>
</dbReference>
<evidence type="ECO:0000256" key="1">
    <source>
        <dbReference type="ARBA" id="ARBA00004370"/>
    </source>
</evidence>
<dbReference type="Gene3D" id="3.40.50.300">
    <property type="entry name" value="P-loop containing nucleotide triphosphate hydrolases"/>
    <property type="match status" value="1"/>
</dbReference>
<dbReference type="InterPro" id="IPR036034">
    <property type="entry name" value="PDZ_sf"/>
</dbReference>
<dbReference type="PANTHER" id="PTHR23119:SF6">
    <property type="entry name" value="DISKS LARGE HOMOLOG 2"/>
    <property type="match status" value="1"/>
</dbReference>
<dbReference type="GO" id="GO:0019901">
    <property type="term" value="F:protein kinase binding"/>
    <property type="evidence" value="ECO:0007669"/>
    <property type="project" value="TreeGrafter"/>
</dbReference>
<evidence type="ECO:0000259" key="10">
    <source>
        <dbReference type="PROSITE" id="PS50106"/>
    </source>
</evidence>
<dbReference type="Pfam" id="PF10608">
    <property type="entry name" value="MAGUK_N_PEST"/>
    <property type="match status" value="1"/>
</dbReference>
<dbReference type="PROSITE" id="PS50002">
    <property type="entry name" value="SH3"/>
    <property type="match status" value="1"/>
</dbReference>
<evidence type="ECO:0000256" key="5">
    <source>
        <dbReference type="ARBA" id="ARBA00023136"/>
    </source>
</evidence>
<evidence type="ECO:0000256" key="4">
    <source>
        <dbReference type="ARBA" id="ARBA00022737"/>
    </source>
</evidence>
<dbReference type="GO" id="GO:0007268">
    <property type="term" value="P:chemical synaptic transmission"/>
    <property type="evidence" value="ECO:0007669"/>
    <property type="project" value="InterPro"/>
</dbReference>
<accession>A0A673M9Q6</accession>
<dbReference type="InterPro" id="IPR019590">
    <property type="entry name" value="DLG1_PEST_dom"/>
</dbReference>
<evidence type="ECO:0000313" key="11">
    <source>
        <dbReference type="Ensembl" id="ENSSRHP00000084855.1"/>
    </source>
</evidence>
<name>A0A673M9Q6_9TELE</name>
<evidence type="ECO:0000256" key="7">
    <source>
        <dbReference type="SAM" id="MobiDB-lite"/>
    </source>
</evidence>
<dbReference type="AlphaFoldDB" id="A0A673M9Q6"/>
<dbReference type="FunFam" id="2.30.30.40:FF:000027">
    <property type="entry name" value="Disks large homolog 3 isoform 1"/>
    <property type="match status" value="1"/>
</dbReference>
<dbReference type="InterPro" id="IPR008144">
    <property type="entry name" value="Guanylate_kin-like_dom"/>
</dbReference>
<evidence type="ECO:0000256" key="6">
    <source>
        <dbReference type="PROSITE-ProRule" id="PRU00192"/>
    </source>
</evidence>
<sequence length="838" mass="93646">QLGSCVCIYRTGLRQYRYRYQDEDSPPPDHGFPRLTNEVRAPELVHVSEKNLSEIENVHGYVSHTHISPLKVSHPFSYHPISNTMVNGTEIEYEFEEITLERGNSGLGFSIAGGTDNPHIGDDPGIFITKIIPGGAAAEDGRLRVNDCILRVNDADVSEVSHSKAVEALKVAGSIVRLYVRRRRPMLETVTEIKLIKGPKGLGFSIAGGVGNQHIPSDNSIYVTKIIDEGAAQKDGRLQVGDRLLMVNNYTLEEVTHEEAVAILKNTSDVVYLKVGKPTSVYLSDPYGPPDITHSFSPAMENHISSPGNNGTLEYKSSLPPISPGRYSPLPKHLLGEEDINRPPEPVYSTVNKLSDRAPSPRLYSPVEFDKNPMHSVPHFPHYHVGLLPDSEITSPTDSELMYYLNCVYREPRKIVLHKGSTGLGFNIVGGEDGEGIFVSFILAGGPADLSGELRRGDQILSVNGIDLRGATHEQAAAALKGAGQTVTIIAQYRPEEYGRFEAKIHDLREQMMNHSMSSGSGSLRTNQKRSLYVRALFDYERAKDSGLPSQGLSFRYGDILHVINASDDEWWQARRVTLEGDSEEMGVIPSKRRVERKERARLKTVKFNAKPGSLDSKGVSVLFSYHNHPPHRVCFSVLFPGSQEELILSYEPVIRQEINYARPVIILGPMKDRINDDLISEFPDKFGSCVPHTTRPKRDYEVDGRDYHFVSSREQMEKDIQDHKFIEAGQYNDNLYGTSVQSVKYVAERGKHCILDVSGNAIKRLQVAQLYPIGFLWCKMKKMLICKVFKNLLTSALSLFLSALVQGDTLEDIYNQCKMVIEEQSGPYIWIPSKEKL</sequence>
<dbReference type="SUPFAM" id="SSF50044">
    <property type="entry name" value="SH3-domain"/>
    <property type="match status" value="1"/>
</dbReference>
<dbReference type="GO" id="GO:0097120">
    <property type="term" value="P:receptor localization to synapse"/>
    <property type="evidence" value="ECO:0007669"/>
    <property type="project" value="TreeGrafter"/>
</dbReference>
<dbReference type="SMART" id="SM01277">
    <property type="entry name" value="MAGUK_N_PEST"/>
    <property type="match status" value="1"/>
</dbReference>
<dbReference type="InterPro" id="IPR050614">
    <property type="entry name" value="Synaptic_Scaffolding_LAP-MAGUK"/>
</dbReference>
<feature type="domain" description="Guanylate kinase-like" evidence="9">
    <location>
        <begin position="662"/>
        <end position="838"/>
    </location>
</feature>
<dbReference type="SMART" id="SM00326">
    <property type="entry name" value="SH3"/>
    <property type="match status" value="1"/>
</dbReference>
<comment type="subcellular location">
    <subcellularLocation>
        <location evidence="1">Membrane</location>
    </subcellularLocation>
</comment>
<dbReference type="Pfam" id="PF00018">
    <property type="entry name" value="SH3_1"/>
    <property type="match status" value="1"/>
</dbReference>
<dbReference type="FunFam" id="3.30.63.10:FF:000001">
    <property type="entry name" value="Disks large homolog 1 isoform 2"/>
    <property type="match status" value="1"/>
</dbReference>
<dbReference type="InterPro" id="IPR035759">
    <property type="entry name" value="DLG2_SH3"/>
</dbReference>
<dbReference type="PANTHER" id="PTHR23119">
    <property type="entry name" value="DISCS LARGE"/>
    <property type="match status" value="1"/>
</dbReference>
<comment type="similarity">
    <text evidence="2">Belongs to the MAGUK family.</text>
</comment>
<keyword evidence="4" id="KW-0677">Repeat</keyword>
<evidence type="ECO:0000256" key="3">
    <source>
        <dbReference type="ARBA" id="ARBA00022443"/>
    </source>
</evidence>
<dbReference type="GO" id="GO:0031594">
    <property type="term" value="C:neuromuscular junction"/>
    <property type="evidence" value="ECO:0007669"/>
    <property type="project" value="InterPro"/>
</dbReference>
<dbReference type="InterPro" id="IPR027417">
    <property type="entry name" value="P-loop_NTPase"/>
</dbReference>
<dbReference type="SMART" id="SM00072">
    <property type="entry name" value="GuKc"/>
    <property type="match status" value="1"/>
</dbReference>
<evidence type="ECO:0000313" key="12">
    <source>
        <dbReference type="Proteomes" id="UP000472270"/>
    </source>
</evidence>
<dbReference type="SUPFAM" id="SSF50156">
    <property type="entry name" value="PDZ domain-like"/>
    <property type="match status" value="3"/>
</dbReference>
<dbReference type="Pfam" id="PF00595">
    <property type="entry name" value="PDZ"/>
    <property type="match status" value="3"/>
</dbReference>
<dbReference type="FunFam" id="2.30.42.10:FF:000001">
    <property type="entry name" value="Disks large homolog 1 isoform 2"/>
    <property type="match status" value="1"/>
</dbReference>
<dbReference type="SMART" id="SM00228">
    <property type="entry name" value="PDZ"/>
    <property type="match status" value="3"/>
</dbReference>
<dbReference type="Gene3D" id="2.30.42.10">
    <property type="match status" value="3"/>
</dbReference>
<evidence type="ECO:0000259" key="9">
    <source>
        <dbReference type="PROSITE" id="PS50052"/>
    </source>
</evidence>
<feature type="domain" description="PDZ" evidence="10">
    <location>
        <begin position="414"/>
        <end position="495"/>
    </location>
</feature>
<dbReference type="CDD" id="cd06723">
    <property type="entry name" value="PDZ1_Dlg1-2-4-like"/>
    <property type="match status" value="1"/>
</dbReference>
<proteinExistence type="inferred from homology"/>
<dbReference type="SUPFAM" id="SSF52540">
    <property type="entry name" value="P-loop containing nucleoside triphosphate hydrolases"/>
    <property type="match status" value="1"/>
</dbReference>
<evidence type="ECO:0000259" key="8">
    <source>
        <dbReference type="PROSITE" id="PS50002"/>
    </source>
</evidence>
<feature type="domain" description="SH3" evidence="8">
    <location>
        <begin position="529"/>
        <end position="599"/>
    </location>
</feature>
<keyword evidence="3 6" id="KW-0728">SH3 domain</keyword>
<dbReference type="GO" id="GO:0099072">
    <property type="term" value="P:regulation of postsynaptic membrane neurotransmitter receptor levels"/>
    <property type="evidence" value="ECO:0007669"/>
    <property type="project" value="TreeGrafter"/>
</dbReference>
<dbReference type="InterPro" id="IPR001452">
    <property type="entry name" value="SH3_domain"/>
</dbReference>
<reference evidence="11" key="2">
    <citation type="submission" date="2025-09" db="UniProtKB">
        <authorList>
            <consortium name="Ensembl"/>
        </authorList>
    </citation>
    <scope>IDENTIFICATION</scope>
</reference>
<dbReference type="GO" id="GO:0043113">
    <property type="term" value="P:receptor clustering"/>
    <property type="evidence" value="ECO:0007669"/>
    <property type="project" value="TreeGrafter"/>
</dbReference>
<evidence type="ECO:0000256" key="2">
    <source>
        <dbReference type="ARBA" id="ARBA00007014"/>
    </source>
</evidence>
<feature type="domain" description="PDZ" evidence="10">
    <location>
        <begin position="97"/>
        <end position="184"/>
    </location>
</feature>
<dbReference type="InterPro" id="IPR019583">
    <property type="entry name" value="DLG1-4_PDZ_assoc"/>
</dbReference>
<dbReference type="Pfam" id="PF00625">
    <property type="entry name" value="Guanylate_kin"/>
    <property type="match status" value="1"/>
</dbReference>
<dbReference type="PIRSF" id="PIRSF001741">
    <property type="entry name" value="MAGUK_DLGH"/>
    <property type="match status" value="1"/>
</dbReference>
<dbReference type="InterPro" id="IPR036028">
    <property type="entry name" value="SH3-like_dom_sf"/>
</dbReference>
<dbReference type="Ensembl" id="ENSSRHT00000087156.1">
    <property type="protein sequence ID" value="ENSSRHP00000084855.1"/>
    <property type="gene ID" value="ENSSRHG00000042019.1"/>
</dbReference>
<keyword evidence="5" id="KW-0472">Membrane</keyword>
<protein>
    <submittedName>
        <fullName evidence="11">Disks large homolog 2</fullName>
    </submittedName>
</protein>
<dbReference type="CDD" id="cd06795">
    <property type="entry name" value="PDZ3_Dlg1-2-4-like"/>
    <property type="match status" value="1"/>
</dbReference>
<reference evidence="11" key="1">
    <citation type="submission" date="2025-08" db="UniProtKB">
        <authorList>
            <consortium name="Ensembl"/>
        </authorList>
    </citation>
    <scope>IDENTIFICATION</scope>
</reference>
<dbReference type="GO" id="GO:0098839">
    <property type="term" value="C:postsynaptic density membrane"/>
    <property type="evidence" value="ECO:0007669"/>
    <property type="project" value="TreeGrafter"/>
</dbReference>
<dbReference type="PROSITE" id="PS50052">
    <property type="entry name" value="GUANYLATE_KINASE_2"/>
    <property type="match status" value="1"/>
</dbReference>
<feature type="region of interest" description="Disordered" evidence="7">
    <location>
        <begin position="337"/>
        <end position="359"/>
    </location>
</feature>
<dbReference type="Gene3D" id="2.30.30.40">
    <property type="entry name" value="SH3 Domains"/>
    <property type="match status" value="2"/>
</dbReference>
<dbReference type="GO" id="GO:0043005">
    <property type="term" value="C:neuron projection"/>
    <property type="evidence" value="ECO:0007669"/>
    <property type="project" value="InterPro"/>
</dbReference>
<dbReference type="Gene3D" id="3.30.63.10">
    <property type="entry name" value="Guanylate Kinase phosphate binding domain"/>
    <property type="match status" value="1"/>
</dbReference>
<dbReference type="InterPro" id="IPR001478">
    <property type="entry name" value="PDZ"/>
</dbReference>
<dbReference type="GO" id="GO:0016323">
    <property type="term" value="C:basolateral plasma membrane"/>
    <property type="evidence" value="ECO:0007669"/>
    <property type="project" value="TreeGrafter"/>
</dbReference>
<dbReference type="PROSITE" id="PS00856">
    <property type="entry name" value="GUANYLATE_KINASE_1"/>
    <property type="match status" value="1"/>
</dbReference>
<dbReference type="CDD" id="cd06724">
    <property type="entry name" value="PDZ2_Dlg1-2-4-like"/>
    <property type="match status" value="1"/>
</dbReference>
<dbReference type="Pfam" id="PF10600">
    <property type="entry name" value="PDZ_assoc"/>
    <property type="match status" value="1"/>
</dbReference>
<dbReference type="InterPro" id="IPR020590">
    <property type="entry name" value="Guanylate_kinase_CS"/>
</dbReference>
<dbReference type="GO" id="GO:0098609">
    <property type="term" value="P:cell-cell adhesion"/>
    <property type="evidence" value="ECO:0007669"/>
    <property type="project" value="TreeGrafter"/>
</dbReference>
<organism evidence="11 12">
    <name type="scientific">Sinocyclocheilus rhinocerous</name>
    <dbReference type="NCBI Taxonomy" id="307959"/>
    <lineage>
        <taxon>Eukaryota</taxon>
        <taxon>Metazoa</taxon>
        <taxon>Chordata</taxon>
        <taxon>Craniata</taxon>
        <taxon>Vertebrata</taxon>
        <taxon>Euteleostomi</taxon>
        <taxon>Actinopterygii</taxon>
        <taxon>Neopterygii</taxon>
        <taxon>Teleostei</taxon>
        <taxon>Ostariophysi</taxon>
        <taxon>Cypriniformes</taxon>
        <taxon>Cyprinidae</taxon>
        <taxon>Cyprininae</taxon>
        <taxon>Sinocyclocheilus</taxon>
    </lineage>
</organism>
<dbReference type="Proteomes" id="UP000472270">
    <property type="component" value="Unassembled WGS sequence"/>
</dbReference>